<protein>
    <recommendedName>
        <fullName evidence="4">Lipoprotein</fullName>
    </recommendedName>
</protein>
<dbReference type="EMBL" id="FXTY01000003">
    <property type="protein sequence ID" value="SMP19983.1"/>
    <property type="molecule type" value="Genomic_DNA"/>
</dbReference>
<dbReference type="Proteomes" id="UP001157961">
    <property type="component" value="Unassembled WGS sequence"/>
</dbReference>
<keyword evidence="1" id="KW-0812">Transmembrane</keyword>
<name>A0ABY1NW39_9RHOB</name>
<feature type="transmembrane region" description="Helical" evidence="1">
    <location>
        <begin position="43"/>
        <end position="62"/>
    </location>
</feature>
<comment type="caution">
    <text evidence="2">The sequence shown here is derived from an EMBL/GenBank/DDBJ whole genome shotgun (WGS) entry which is preliminary data.</text>
</comment>
<evidence type="ECO:0000256" key="1">
    <source>
        <dbReference type="SAM" id="Phobius"/>
    </source>
</evidence>
<organism evidence="2 3">
    <name type="scientific">Shimia sagamensis</name>
    <dbReference type="NCBI Taxonomy" id="1566352"/>
    <lineage>
        <taxon>Bacteria</taxon>
        <taxon>Pseudomonadati</taxon>
        <taxon>Pseudomonadota</taxon>
        <taxon>Alphaproteobacteria</taxon>
        <taxon>Rhodobacterales</taxon>
        <taxon>Roseobacteraceae</taxon>
    </lineage>
</organism>
<evidence type="ECO:0008006" key="4">
    <source>
        <dbReference type="Google" id="ProtNLM"/>
    </source>
</evidence>
<gene>
    <name evidence="2" type="ORF">SAMN06265373_103472</name>
</gene>
<proteinExistence type="predicted"/>
<keyword evidence="1" id="KW-1133">Transmembrane helix</keyword>
<dbReference type="RefSeq" id="WP_283425895.1">
    <property type="nucleotide sequence ID" value="NZ_FXTY01000003.1"/>
</dbReference>
<sequence length="149" mass="15645">MLSTVHKAAAALATVTIATFWISTLISEVFLDHAAITAVKTTIPYGFFILIPAMAVAGATGFKLAKARKGGVLGKKSKRTPIVAANGILILIPAALFLATKAQAGSFDTPFYVVQILELIAGALNLTLLGLNIRDGRKLTAGKRRRAKA</sequence>
<keyword evidence="3" id="KW-1185">Reference proteome</keyword>
<evidence type="ECO:0000313" key="3">
    <source>
        <dbReference type="Proteomes" id="UP001157961"/>
    </source>
</evidence>
<reference evidence="2 3" key="1">
    <citation type="submission" date="2017-05" db="EMBL/GenBank/DDBJ databases">
        <authorList>
            <person name="Varghese N."/>
            <person name="Submissions S."/>
        </authorList>
    </citation>
    <scope>NUCLEOTIDE SEQUENCE [LARGE SCALE GENOMIC DNA]</scope>
    <source>
        <strain evidence="2 3">DSM 29734</strain>
    </source>
</reference>
<feature type="transmembrane region" description="Helical" evidence="1">
    <location>
        <begin position="82"/>
        <end position="100"/>
    </location>
</feature>
<accession>A0ABY1NW39</accession>
<feature type="transmembrane region" description="Helical" evidence="1">
    <location>
        <begin position="112"/>
        <end position="133"/>
    </location>
</feature>
<evidence type="ECO:0000313" key="2">
    <source>
        <dbReference type="EMBL" id="SMP19983.1"/>
    </source>
</evidence>
<keyword evidence="1" id="KW-0472">Membrane</keyword>